<name>A0A1I2IBF1_9BACT</name>
<sequence length="139" mass="16256">MKNELKDQEGKVFFTLEYLQDKGIFYAAWFGSYLSVEQVKQGALLFLDEIASHSTSKLMNDNRQLEGVWDEANEWLATEWMPAVIVRGLKKFAHIYSPDLYARLSAEFMQDNSQQFPEGFDLRLFDNQEDAEKWLLSED</sequence>
<accession>A0A1I2IBF1</accession>
<dbReference type="EMBL" id="FONY01000030">
    <property type="protein sequence ID" value="SFF38988.1"/>
    <property type="molecule type" value="Genomic_DNA"/>
</dbReference>
<evidence type="ECO:0000313" key="1">
    <source>
        <dbReference type="EMBL" id="SFF38988.1"/>
    </source>
</evidence>
<dbReference type="RefSeq" id="WP_091548380.1">
    <property type="nucleotide sequence ID" value="NZ_FONY01000030.1"/>
</dbReference>
<evidence type="ECO:0000313" key="2">
    <source>
        <dbReference type="Proteomes" id="UP000199513"/>
    </source>
</evidence>
<protein>
    <recommendedName>
        <fullName evidence="3">SpoIIAA-like</fullName>
    </recommendedName>
</protein>
<evidence type="ECO:0008006" key="3">
    <source>
        <dbReference type="Google" id="ProtNLM"/>
    </source>
</evidence>
<proteinExistence type="predicted"/>
<reference evidence="1 2" key="1">
    <citation type="submission" date="2016-10" db="EMBL/GenBank/DDBJ databases">
        <authorList>
            <person name="de Groot N.N."/>
        </authorList>
    </citation>
    <scope>NUCLEOTIDE SEQUENCE [LARGE SCALE GENOMIC DNA]</scope>
    <source>
        <strain>GEY</strain>
        <strain evidence="2">DSM 9560</strain>
    </source>
</reference>
<dbReference type="Proteomes" id="UP000199513">
    <property type="component" value="Unassembled WGS sequence"/>
</dbReference>
<dbReference type="STRING" id="1003.SAMN04488541_103019"/>
<dbReference type="AlphaFoldDB" id="A0A1I2IBF1"/>
<dbReference type="OrthoDB" id="882485at2"/>
<organism evidence="1 2">
    <name type="scientific">Thermoflexibacter ruber</name>
    <dbReference type="NCBI Taxonomy" id="1003"/>
    <lineage>
        <taxon>Bacteria</taxon>
        <taxon>Pseudomonadati</taxon>
        <taxon>Bacteroidota</taxon>
        <taxon>Cytophagia</taxon>
        <taxon>Cytophagales</taxon>
        <taxon>Thermoflexibacteraceae</taxon>
        <taxon>Thermoflexibacter</taxon>
    </lineage>
</organism>
<gene>
    <name evidence="1" type="ORF">SAMN04488541_103019</name>
</gene>
<keyword evidence="2" id="KW-1185">Reference proteome</keyword>